<evidence type="ECO:0000313" key="3">
    <source>
        <dbReference type="EMBL" id="GAK51792.1"/>
    </source>
</evidence>
<feature type="compositionally biased region" description="Polar residues" evidence="1">
    <location>
        <begin position="178"/>
        <end position="187"/>
    </location>
</feature>
<sequence>MKKQRFFRGLIVLGLAAAGMVGCHLFEDQSHLPTAPIEATSDQYSNFFAMRHTVSPIFEWDPGHDVFCVNVPKRGEYRLTYETNWGVFNIVFRAIRPTYMYIGLLENDVVKAIALENGTIPADAAPVADDDSVIRFATPASPISWQTVFVSGNSLPVPQGTAECRVITSTKNALSFQAAQPTPQKTSPFADAEKKARQAARINRRNARRQARQAGW</sequence>
<evidence type="ECO:0000313" key="4">
    <source>
        <dbReference type="Proteomes" id="UP000030700"/>
    </source>
</evidence>
<dbReference type="STRING" id="1499966.U14_03038"/>
<feature type="compositionally biased region" description="Basic residues" evidence="1">
    <location>
        <begin position="202"/>
        <end position="216"/>
    </location>
</feature>
<evidence type="ECO:0000256" key="1">
    <source>
        <dbReference type="SAM" id="MobiDB-lite"/>
    </source>
</evidence>
<dbReference type="Proteomes" id="UP000030700">
    <property type="component" value="Unassembled WGS sequence"/>
</dbReference>
<name>A0A081BN26_9BACT</name>
<accession>A0A081BN26</accession>
<feature type="signal peptide" evidence="2">
    <location>
        <begin position="1"/>
        <end position="25"/>
    </location>
</feature>
<protein>
    <recommendedName>
        <fullName evidence="5">Lipoprotein</fullName>
    </recommendedName>
</protein>
<dbReference type="AlphaFoldDB" id="A0A081BN26"/>
<reference evidence="3" key="1">
    <citation type="journal article" date="2015" name="PeerJ">
        <title>First genomic representation of candidate bacterial phylum KSB3 points to enhanced environmental sensing as a trigger of wastewater bulking.</title>
        <authorList>
            <person name="Sekiguchi Y."/>
            <person name="Ohashi A."/>
            <person name="Parks D.H."/>
            <person name="Yamauchi T."/>
            <person name="Tyson G.W."/>
            <person name="Hugenholtz P."/>
        </authorList>
    </citation>
    <scope>NUCLEOTIDE SEQUENCE [LARGE SCALE GENOMIC DNA]</scope>
</reference>
<evidence type="ECO:0000256" key="2">
    <source>
        <dbReference type="SAM" id="SignalP"/>
    </source>
</evidence>
<keyword evidence="2" id="KW-0732">Signal</keyword>
<dbReference type="EMBL" id="DF820457">
    <property type="protein sequence ID" value="GAK51792.1"/>
    <property type="molecule type" value="Genomic_DNA"/>
</dbReference>
<gene>
    <name evidence="3" type="ORF">U14_03038</name>
</gene>
<keyword evidence="4" id="KW-1185">Reference proteome</keyword>
<feature type="region of interest" description="Disordered" evidence="1">
    <location>
        <begin position="178"/>
        <end position="216"/>
    </location>
</feature>
<organism evidence="3">
    <name type="scientific">Candidatus Moduliflexus flocculans</name>
    <dbReference type="NCBI Taxonomy" id="1499966"/>
    <lineage>
        <taxon>Bacteria</taxon>
        <taxon>Candidatus Moduliflexota</taxon>
        <taxon>Candidatus Moduliflexia</taxon>
        <taxon>Candidatus Moduliflexales</taxon>
        <taxon>Candidatus Moduliflexaceae</taxon>
    </lineage>
</organism>
<proteinExistence type="predicted"/>
<dbReference type="PROSITE" id="PS51257">
    <property type="entry name" value="PROKAR_LIPOPROTEIN"/>
    <property type="match status" value="1"/>
</dbReference>
<feature type="chain" id="PRO_5001755294" description="Lipoprotein" evidence="2">
    <location>
        <begin position="26"/>
        <end position="216"/>
    </location>
</feature>
<dbReference type="HOGENOM" id="CLU_1275618_0_0_0"/>
<evidence type="ECO:0008006" key="5">
    <source>
        <dbReference type="Google" id="ProtNLM"/>
    </source>
</evidence>